<dbReference type="Proteomes" id="UP001595846">
    <property type="component" value="Unassembled WGS sequence"/>
</dbReference>
<organism evidence="2 3">
    <name type="scientific">Halovivax cerinus</name>
    <dbReference type="NCBI Taxonomy" id="1487865"/>
    <lineage>
        <taxon>Archaea</taxon>
        <taxon>Methanobacteriati</taxon>
        <taxon>Methanobacteriota</taxon>
        <taxon>Stenosarchaea group</taxon>
        <taxon>Halobacteria</taxon>
        <taxon>Halobacteriales</taxon>
        <taxon>Natrialbaceae</taxon>
        <taxon>Halovivax</taxon>
    </lineage>
</organism>
<dbReference type="AlphaFoldDB" id="A0ABD5NRB2"/>
<gene>
    <name evidence="2" type="ORF">ACFOUR_13065</name>
</gene>
<accession>A0ABD5NRB2</accession>
<protein>
    <submittedName>
        <fullName evidence="2">Uncharacterized protein</fullName>
    </submittedName>
</protein>
<feature type="region of interest" description="Disordered" evidence="1">
    <location>
        <begin position="1"/>
        <end position="23"/>
    </location>
</feature>
<name>A0ABD5NRB2_9EURY</name>
<dbReference type="RefSeq" id="WP_382274509.1">
    <property type="nucleotide sequence ID" value="NZ_JBHSAQ010000011.1"/>
</dbReference>
<sequence length="41" mass="4564">MPRWSEPWCTGIGQDDGRTDHPVTRIGQDVARADRGVTRIG</sequence>
<evidence type="ECO:0000313" key="2">
    <source>
        <dbReference type="EMBL" id="MFC3959288.1"/>
    </source>
</evidence>
<dbReference type="EMBL" id="JBHSAQ010000011">
    <property type="protein sequence ID" value="MFC3959288.1"/>
    <property type="molecule type" value="Genomic_DNA"/>
</dbReference>
<evidence type="ECO:0000313" key="3">
    <source>
        <dbReference type="Proteomes" id="UP001595846"/>
    </source>
</evidence>
<proteinExistence type="predicted"/>
<keyword evidence="3" id="KW-1185">Reference proteome</keyword>
<reference evidence="2 3" key="1">
    <citation type="journal article" date="2019" name="Int. J. Syst. Evol. Microbiol.">
        <title>The Global Catalogue of Microorganisms (GCM) 10K type strain sequencing project: providing services to taxonomists for standard genome sequencing and annotation.</title>
        <authorList>
            <consortium name="The Broad Institute Genomics Platform"/>
            <consortium name="The Broad Institute Genome Sequencing Center for Infectious Disease"/>
            <person name="Wu L."/>
            <person name="Ma J."/>
        </authorList>
    </citation>
    <scope>NUCLEOTIDE SEQUENCE [LARGE SCALE GENOMIC DNA]</scope>
    <source>
        <strain evidence="2 3">IBRC-M 10256</strain>
    </source>
</reference>
<comment type="caution">
    <text evidence="2">The sequence shown here is derived from an EMBL/GenBank/DDBJ whole genome shotgun (WGS) entry which is preliminary data.</text>
</comment>
<evidence type="ECO:0000256" key="1">
    <source>
        <dbReference type="SAM" id="MobiDB-lite"/>
    </source>
</evidence>